<proteinExistence type="predicted"/>
<reference evidence="3" key="1">
    <citation type="journal article" date="2019" name="Int. J. Syst. Evol. Microbiol.">
        <title>The Global Catalogue of Microorganisms (GCM) 10K type strain sequencing project: providing services to taxonomists for standard genome sequencing and annotation.</title>
        <authorList>
            <consortium name="The Broad Institute Genomics Platform"/>
            <consortium name="The Broad Institute Genome Sequencing Center for Infectious Disease"/>
            <person name="Wu L."/>
            <person name="Ma J."/>
        </authorList>
    </citation>
    <scope>NUCLEOTIDE SEQUENCE [LARGE SCALE GENOMIC DNA]</scope>
    <source>
        <strain evidence="3">NBRC 102146</strain>
    </source>
</reference>
<comment type="caution">
    <text evidence="2">The sequence shown here is derived from an EMBL/GenBank/DDBJ whole genome shotgun (WGS) entry which is preliminary data.</text>
</comment>
<dbReference type="Proteomes" id="UP001156703">
    <property type="component" value="Unassembled WGS sequence"/>
</dbReference>
<sequence length="77" mass="8746">MKQPSDYEESGLGMQTFSLNSDYCHWLTLADPEPSMLPRVGRMDSLNGRMWRLPPGLEGEEGSELGLGAPRRPRRKR</sequence>
<protein>
    <submittedName>
        <fullName evidence="2">Uncharacterized protein</fullName>
    </submittedName>
</protein>
<evidence type="ECO:0000256" key="1">
    <source>
        <dbReference type="SAM" id="MobiDB-lite"/>
    </source>
</evidence>
<dbReference type="EMBL" id="BSOO01000010">
    <property type="protein sequence ID" value="GLR47548.1"/>
    <property type="molecule type" value="Genomic_DNA"/>
</dbReference>
<dbReference type="RefSeq" id="WP_156956995.1">
    <property type="nucleotide sequence ID" value="NZ_BSOO01000010.1"/>
</dbReference>
<name>A0ABQ5Z431_9SPHN</name>
<organism evidence="2 3">
    <name type="scientific">Sphingomonas astaxanthinifaciens DSM 22298</name>
    <dbReference type="NCBI Taxonomy" id="1123267"/>
    <lineage>
        <taxon>Bacteria</taxon>
        <taxon>Pseudomonadati</taxon>
        <taxon>Pseudomonadota</taxon>
        <taxon>Alphaproteobacteria</taxon>
        <taxon>Sphingomonadales</taxon>
        <taxon>Sphingomonadaceae</taxon>
        <taxon>Sphingomonas</taxon>
    </lineage>
</organism>
<accession>A0ABQ5Z431</accession>
<evidence type="ECO:0000313" key="2">
    <source>
        <dbReference type="EMBL" id="GLR47548.1"/>
    </source>
</evidence>
<feature type="region of interest" description="Disordered" evidence="1">
    <location>
        <begin position="53"/>
        <end position="77"/>
    </location>
</feature>
<evidence type="ECO:0000313" key="3">
    <source>
        <dbReference type="Proteomes" id="UP001156703"/>
    </source>
</evidence>
<gene>
    <name evidence="2" type="ORF">GCM10007925_12600</name>
</gene>
<keyword evidence="3" id="KW-1185">Reference proteome</keyword>